<dbReference type="PANTHER" id="PTHR13774">
    <property type="entry name" value="PHENAZINE BIOSYNTHESIS PROTEIN"/>
    <property type="match status" value="1"/>
</dbReference>
<feature type="non-terminal residue" evidence="1">
    <location>
        <position position="191"/>
    </location>
</feature>
<dbReference type="InterPro" id="IPR003719">
    <property type="entry name" value="Phenazine_PhzF-like"/>
</dbReference>
<evidence type="ECO:0008006" key="2">
    <source>
        <dbReference type="Google" id="ProtNLM"/>
    </source>
</evidence>
<dbReference type="GO" id="GO:0005737">
    <property type="term" value="C:cytoplasm"/>
    <property type="evidence" value="ECO:0007669"/>
    <property type="project" value="TreeGrafter"/>
</dbReference>
<organism evidence="1">
    <name type="scientific">marine metagenome</name>
    <dbReference type="NCBI Taxonomy" id="408172"/>
    <lineage>
        <taxon>unclassified sequences</taxon>
        <taxon>metagenomes</taxon>
        <taxon>ecological metagenomes</taxon>
    </lineage>
</organism>
<dbReference type="AlphaFoldDB" id="A0A382LBH9"/>
<evidence type="ECO:0000313" key="1">
    <source>
        <dbReference type="EMBL" id="SVC34020.1"/>
    </source>
</evidence>
<dbReference type="Pfam" id="PF02567">
    <property type="entry name" value="PhzC-PhzF"/>
    <property type="match status" value="1"/>
</dbReference>
<sequence>MNYTFYQVDVFTNIPFGGNPLAVVFNSEGLTDQNMQNIAMEMNLSETSFVLPPGHLPADFLIRIFTPQKELPFAGHPVLGTAHVLRESGKVLSGDHQIKLATKAGIINIREKQKKNILFMDQLLPEFQNPISCSDELGKILGISTNDINLTNRPIQIVSTGLPVLLVPIASINVLKNISIDNNRLIQFLAN</sequence>
<dbReference type="GO" id="GO:0016853">
    <property type="term" value="F:isomerase activity"/>
    <property type="evidence" value="ECO:0007669"/>
    <property type="project" value="TreeGrafter"/>
</dbReference>
<name>A0A382LBH9_9ZZZZ</name>
<proteinExistence type="predicted"/>
<dbReference type="PANTHER" id="PTHR13774:SF32">
    <property type="entry name" value="ANTISENSE-ENHANCING SEQUENCE 1"/>
    <property type="match status" value="1"/>
</dbReference>
<gene>
    <name evidence="1" type="ORF">METZ01_LOCUS286874</name>
</gene>
<protein>
    <recommendedName>
        <fullName evidence="2">PhzF family phenazine biosynthesis protein</fullName>
    </recommendedName>
</protein>
<dbReference type="Gene3D" id="3.10.310.10">
    <property type="entry name" value="Diaminopimelate Epimerase, Chain A, domain 1"/>
    <property type="match status" value="2"/>
</dbReference>
<dbReference type="EMBL" id="UINC01085982">
    <property type="protein sequence ID" value="SVC34020.1"/>
    <property type="molecule type" value="Genomic_DNA"/>
</dbReference>
<accession>A0A382LBH9</accession>
<dbReference type="SUPFAM" id="SSF54506">
    <property type="entry name" value="Diaminopimelate epimerase-like"/>
    <property type="match status" value="1"/>
</dbReference>
<dbReference type="NCBIfam" id="TIGR00654">
    <property type="entry name" value="PhzF_family"/>
    <property type="match status" value="1"/>
</dbReference>
<reference evidence="1" key="1">
    <citation type="submission" date="2018-05" db="EMBL/GenBank/DDBJ databases">
        <authorList>
            <person name="Lanie J.A."/>
            <person name="Ng W.-L."/>
            <person name="Kazmierczak K.M."/>
            <person name="Andrzejewski T.M."/>
            <person name="Davidsen T.M."/>
            <person name="Wayne K.J."/>
            <person name="Tettelin H."/>
            <person name="Glass J.I."/>
            <person name="Rusch D."/>
            <person name="Podicherti R."/>
            <person name="Tsui H.-C.T."/>
            <person name="Winkler M.E."/>
        </authorList>
    </citation>
    <scope>NUCLEOTIDE SEQUENCE</scope>
</reference>